<evidence type="ECO:0000313" key="3">
    <source>
        <dbReference type="EMBL" id="GAA2426389.1"/>
    </source>
</evidence>
<dbReference type="EMBL" id="BAAARW010000016">
    <property type="protein sequence ID" value="GAA2426389.1"/>
    <property type="molecule type" value="Genomic_DNA"/>
</dbReference>
<keyword evidence="4" id="KW-1185">Reference proteome</keyword>
<accession>A0ABN3JDG7</accession>
<dbReference type="RefSeq" id="WP_344591149.1">
    <property type="nucleotide sequence ID" value="NZ_BAAARW010000016.1"/>
</dbReference>
<dbReference type="Proteomes" id="UP001501231">
    <property type="component" value="Unassembled WGS sequence"/>
</dbReference>
<evidence type="ECO:0000313" key="4">
    <source>
        <dbReference type="Proteomes" id="UP001501231"/>
    </source>
</evidence>
<name>A0ABN3JDG7_9ACTN</name>
<feature type="chain" id="PRO_5045587193" evidence="2">
    <location>
        <begin position="30"/>
        <end position="137"/>
    </location>
</feature>
<protein>
    <submittedName>
        <fullName evidence="3">Uncharacterized protein</fullName>
    </submittedName>
</protein>
<feature type="region of interest" description="Disordered" evidence="1">
    <location>
        <begin position="57"/>
        <end position="78"/>
    </location>
</feature>
<comment type="caution">
    <text evidence="3">The sequence shown here is derived from an EMBL/GenBank/DDBJ whole genome shotgun (WGS) entry which is preliminary data.</text>
</comment>
<keyword evidence="2" id="KW-0732">Signal</keyword>
<gene>
    <name evidence="3" type="ORF">GCM10010191_43650</name>
</gene>
<organism evidence="3 4">
    <name type="scientific">Actinomadura vinacea</name>
    <dbReference type="NCBI Taxonomy" id="115336"/>
    <lineage>
        <taxon>Bacteria</taxon>
        <taxon>Bacillati</taxon>
        <taxon>Actinomycetota</taxon>
        <taxon>Actinomycetes</taxon>
        <taxon>Streptosporangiales</taxon>
        <taxon>Thermomonosporaceae</taxon>
        <taxon>Actinomadura</taxon>
    </lineage>
</organism>
<evidence type="ECO:0000256" key="1">
    <source>
        <dbReference type="SAM" id="MobiDB-lite"/>
    </source>
</evidence>
<feature type="compositionally biased region" description="Polar residues" evidence="1">
    <location>
        <begin position="61"/>
        <end position="70"/>
    </location>
</feature>
<feature type="signal peptide" evidence="2">
    <location>
        <begin position="1"/>
        <end position="29"/>
    </location>
</feature>
<proteinExistence type="predicted"/>
<evidence type="ECO:0000256" key="2">
    <source>
        <dbReference type="SAM" id="SignalP"/>
    </source>
</evidence>
<reference evidence="3 4" key="1">
    <citation type="journal article" date="2019" name="Int. J. Syst. Evol. Microbiol.">
        <title>The Global Catalogue of Microorganisms (GCM) 10K type strain sequencing project: providing services to taxonomists for standard genome sequencing and annotation.</title>
        <authorList>
            <consortium name="The Broad Institute Genomics Platform"/>
            <consortium name="The Broad Institute Genome Sequencing Center for Infectious Disease"/>
            <person name="Wu L."/>
            <person name="Ma J."/>
        </authorList>
    </citation>
    <scope>NUCLEOTIDE SEQUENCE [LARGE SCALE GENOMIC DNA]</scope>
    <source>
        <strain evidence="3 4">JCM 3325</strain>
    </source>
</reference>
<sequence>MKIARIPALTVAGAAVGFAVLTGGGSALAETAVPEPAAQSSTSKAAVKATWNHNKVKGAKSSGTITTKKATGSMKDTRKDGKCARVRVEWWSKSGKYDKDTFKVCGKGKTKKISAKPGDKGNYWTANYARAVTTDTV</sequence>